<dbReference type="Reactome" id="R-CEL-9749641">
    <property type="pathway name" value="Aspirin ADME"/>
</dbReference>
<dbReference type="GO" id="GO:0006805">
    <property type="term" value="P:xenobiotic metabolic process"/>
    <property type="evidence" value="ECO:0000318"/>
    <property type="project" value="GO_Central"/>
</dbReference>
<dbReference type="Reactome" id="R-CEL-2142816">
    <property type="pathway name" value="Synthesis of (16-20)-hydroxyeicosatetraenoic acids (HETE)"/>
</dbReference>
<evidence type="ECO:0000256" key="4">
    <source>
        <dbReference type="ARBA" id="ARBA00023002"/>
    </source>
</evidence>
<organism evidence="10 11">
    <name type="scientific">Caenorhabditis elegans</name>
    <dbReference type="NCBI Taxonomy" id="6239"/>
    <lineage>
        <taxon>Eukaryota</taxon>
        <taxon>Metazoa</taxon>
        <taxon>Ecdysozoa</taxon>
        <taxon>Nematoda</taxon>
        <taxon>Chromadorea</taxon>
        <taxon>Rhabditida</taxon>
        <taxon>Rhabditina</taxon>
        <taxon>Rhabditomorpha</taxon>
        <taxon>Rhabditoidea</taxon>
        <taxon>Rhabditidae</taxon>
        <taxon>Peloderinae</taxon>
        <taxon>Caenorhabditis</taxon>
    </lineage>
</organism>
<evidence type="ECO:0000256" key="7">
    <source>
        <dbReference type="PIRSR" id="PIRSR602401-1"/>
    </source>
</evidence>
<dbReference type="HOGENOM" id="CLU_001570_22_0_1"/>
<reference evidence="10 11" key="1">
    <citation type="journal article" date="1998" name="Science">
        <title>Genome sequence of the nematode C. elegans: a platform for investigating biology.</title>
        <authorList>
            <consortium name="The C. elegans sequencing consortium"/>
            <person name="Sulson J.E."/>
            <person name="Waterston R."/>
        </authorList>
    </citation>
    <scope>NUCLEOTIDE SEQUENCE [LARGE SCALE GENOMIC DNA]</scope>
    <source>
        <strain evidence="10 11">Bristol N2</strain>
    </source>
</reference>
<keyword evidence="11" id="KW-1185">Reference proteome</keyword>
<keyword evidence="3 7" id="KW-0479">Metal-binding</keyword>
<dbReference type="SMR" id="O16673"/>
<dbReference type="FunFam" id="1.10.630.10:FF:000036">
    <property type="entry name" value="CYtochrome P450 family"/>
    <property type="match status" value="1"/>
</dbReference>
<name>O16673_CAEEL</name>
<dbReference type="SUPFAM" id="SSF48264">
    <property type="entry name" value="Cytochrome P450"/>
    <property type="match status" value="1"/>
</dbReference>
<accession>O16673</accession>
<dbReference type="WormBase" id="F41B5.2">
    <property type="protein sequence ID" value="CE42114"/>
    <property type="gene ID" value="WBGene00018260"/>
    <property type="gene designation" value="cyp-33C7"/>
</dbReference>
<evidence type="ECO:0000256" key="5">
    <source>
        <dbReference type="ARBA" id="ARBA00023004"/>
    </source>
</evidence>
<dbReference type="GO" id="GO:0020037">
    <property type="term" value="F:heme binding"/>
    <property type="evidence" value="ECO:0000318"/>
    <property type="project" value="GO_Central"/>
</dbReference>
<dbReference type="PaxDb" id="6239-F41B5.2"/>
<dbReference type="Reactome" id="R-CEL-9753281">
    <property type="pathway name" value="Paracetamol ADME"/>
</dbReference>
<dbReference type="AlphaFoldDB" id="O16673"/>
<evidence type="ECO:0000313" key="12">
    <source>
        <dbReference type="WormBase" id="F41B5.2"/>
    </source>
</evidence>
<dbReference type="PROSITE" id="PS00086">
    <property type="entry name" value="CYTOCHROME_P450"/>
    <property type="match status" value="1"/>
</dbReference>
<dbReference type="InterPro" id="IPR017972">
    <property type="entry name" value="Cyt_P450_CS"/>
</dbReference>
<comment type="similarity">
    <text evidence="2 8">Belongs to the cytochrome P450 family.</text>
</comment>
<dbReference type="Proteomes" id="UP000001940">
    <property type="component" value="Chromosome V"/>
</dbReference>
<dbReference type="PANTHER" id="PTHR24300">
    <property type="entry name" value="CYTOCHROME P450 508A4-RELATED"/>
    <property type="match status" value="1"/>
</dbReference>
<keyword evidence="7 8" id="KW-0349">Heme</keyword>
<evidence type="ECO:0000313" key="11">
    <source>
        <dbReference type="Proteomes" id="UP000001940"/>
    </source>
</evidence>
<dbReference type="Reactome" id="R-CEL-211958">
    <property type="pathway name" value="Miscellaneous substrates"/>
</dbReference>
<dbReference type="InParanoid" id="O16673"/>
<dbReference type="Reactome" id="R-CEL-211981">
    <property type="pathway name" value="Xenobiotics"/>
</dbReference>
<dbReference type="Pfam" id="PF00067">
    <property type="entry name" value="p450"/>
    <property type="match status" value="1"/>
</dbReference>
<dbReference type="AGR" id="WB:WBGene00018260"/>
<dbReference type="GO" id="GO:0016712">
    <property type="term" value="F:oxidoreductase activity, acting on paired donors, with incorporation or reduction of molecular oxygen, reduced flavin or flavoprotein as one donor, and incorporation of one atom of oxygen"/>
    <property type="evidence" value="ECO:0000318"/>
    <property type="project" value="GO_Central"/>
</dbReference>
<dbReference type="Gene3D" id="1.10.630.10">
    <property type="entry name" value="Cytochrome P450"/>
    <property type="match status" value="1"/>
</dbReference>
<evidence type="ECO:0000256" key="8">
    <source>
        <dbReference type="RuleBase" id="RU000461"/>
    </source>
</evidence>
<dbReference type="Reactome" id="R-CEL-211999">
    <property type="pathway name" value="CYP2E1 reactions"/>
</dbReference>
<dbReference type="PeptideAtlas" id="O16673"/>
<dbReference type="PANTHER" id="PTHR24300:SF362">
    <property type="entry name" value="CYTOCHROME P450 FAMILY"/>
    <property type="match status" value="1"/>
</dbReference>
<dbReference type="CTD" id="185589"/>
<dbReference type="InterPro" id="IPR050182">
    <property type="entry name" value="Cytochrome_P450_fam2"/>
</dbReference>
<dbReference type="UCSC" id="F41B5.2">
    <property type="organism name" value="c. elegans"/>
</dbReference>
<dbReference type="eggNOG" id="KOG0156">
    <property type="taxonomic scope" value="Eukaryota"/>
</dbReference>
<dbReference type="PhylomeDB" id="O16673"/>
<evidence type="ECO:0000256" key="6">
    <source>
        <dbReference type="ARBA" id="ARBA00023033"/>
    </source>
</evidence>
<dbReference type="Reactome" id="R-CEL-5423646">
    <property type="pathway name" value="Aflatoxin activation and detoxification"/>
</dbReference>
<dbReference type="OrthoDB" id="1055148at2759"/>
<dbReference type="PRINTS" id="PR00463">
    <property type="entry name" value="EP450I"/>
</dbReference>
<dbReference type="Reactome" id="R-CEL-211945">
    <property type="pathway name" value="Phase I - Functionalization of compounds"/>
</dbReference>
<dbReference type="Reactome" id="R-CEL-2142670">
    <property type="pathway name" value="Synthesis of epoxy (EET) and dihydroxyeicosatrienoic acids (DHET)"/>
</dbReference>
<dbReference type="FunCoup" id="O16673">
    <property type="interactions" value="317"/>
</dbReference>
<dbReference type="STRING" id="6239.F41B5.2.1"/>
<evidence type="ECO:0000256" key="1">
    <source>
        <dbReference type="ARBA" id="ARBA00001971"/>
    </source>
</evidence>
<dbReference type="GO" id="GO:0006082">
    <property type="term" value="P:organic acid metabolic process"/>
    <property type="evidence" value="ECO:0000318"/>
    <property type="project" value="GO_Central"/>
</dbReference>
<keyword evidence="9" id="KW-0732">Signal</keyword>
<protein>
    <submittedName>
        <fullName evidence="10">CYtochrome P450 family</fullName>
    </submittedName>
</protein>
<dbReference type="RefSeq" id="NP_503618.2">
    <property type="nucleotide sequence ID" value="NM_071217.3"/>
</dbReference>
<evidence type="ECO:0000313" key="10">
    <source>
        <dbReference type="EMBL" id="CCD70992.1"/>
    </source>
</evidence>
<dbReference type="CDD" id="cd20617">
    <property type="entry name" value="CYP1_2-like"/>
    <property type="match status" value="1"/>
</dbReference>
<dbReference type="GeneID" id="185589"/>
<evidence type="ECO:0000256" key="3">
    <source>
        <dbReference type="ARBA" id="ARBA00022723"/>
    </source>
</evidence>
<keyword evidence="4 8" id="KW-0560">Oxidoreductase</keyword>
<evidence type="ECO:0000256" key="9">
    <source>
        <dbReference type="SAM" id="SignalP"/>
    </source>
</evidence>
<dbReference type="InterPro" id="IPR002401">
    <property type="entry name" value="Cyt_P450_E_grp-I"/>
</dbReference>
<gene>
    <name evidence="12" type="primary">cyp-33c7</name>
    <name evidence="10" type="synonym">cyp-33C7</name>
    <name evidence="10" type="ORF">CELE_F41B5.2</name>
    <name evidence="12" type="ORF">F41B5.2</name>
</gene>
<proteinExistence type="evidence at protein level"/>
<keyword evidence="5 7" id="KW-0408">Iron</keyword>
<feature type="signal peptide" evidence="9">
    <location>
        <begin position="1"/>
        <end position="20"/>
    </location>
</feature>
<keyword evidence="13" id="KW-1267">Proteomics identification</keyword>
<dbReference type="Reactome" id="R-CEL-211935">
    <property type="pathway name" value="Fatty acids"/>
</dbReference>
<feature type="chain" id="PRO_5004157354" evidence="9">
    <location>
        <begin position="21"/>
        <end position="494"/>
    </location>
</feature>
<dbReference type="EMBL" id="BX284605">
    <property type="protein sequence ID" value="CCD70992.1"/>
    <property type="molecule type" value="Genomic_DNA"/>
</dbReference>
<dbReference type="InterPro" id="IPR036396">
    <property type="entry name" value="Cyt_P450_sf"/>
</dbReference>
<evidence type="ECO:0000256" key="2">
    <source>
        <dbReference type="ARBA" id="ARBA00010617"/>
    </source>
</evidence>
<keyword evidence="6 8" id="KW-0503">Monooxygenase</keyword>
<dbReference type="InterPro" id="IPR001128">
    <property type="entry name" value="Cyt_P450"/>
</dbReference>
<dbReference type="KEGG" id="cel:CELE_F41B5.2"/>
<evidence type="ECO:0007829" key="13">
    <source>
        <dbReference type="PeptideAtlas" id="O16673"/>
    </source>
</evidence>
<sequence>MILLLLFTVLIAFLFHEMYWKRRNLPPGPIPLPLIGNLQSMLLEKPGYECFRRWNKQFGDLYTFWMGNTPYVIVSSYELMKETFIRDGDTYKDKFPQPFNEKFRGGIFGIIETNGHLWNTHRRFALSTLRDFGLGKDLMQEKILIEVEDIFRKYDAQIDKDMEISTILHNAIANVINQTIFGYRFDESNQEEYKKLKHLIEFQENVFTSAKVTVQVFAPKLGKILPGESLEDLMKDWKNSFYDFFNTQIENHRQKIDFDSEESQDYAEAYLKEQKKYEALGDTELFSNKQLSNTCLDLWFAGLSTTNTTANWTICYVMNTPGVLEKIHDELDKVVGSDRLVTTADKNNLPYMNAVINESQRCTNIVPINLFHATTRDTVINGYPVKKGTGVIAQISTVMLDEKVFPEPYKFKPERFIDESGKLIKVDELVPFSIGKRQCPGEGLARMELFLFIANFFNRYQISPSSEGLPSIDKSERVGVFPRKFNAILKKRHV</sequence>
<comment type="cofactor">
    <cofactor evidence="1 7">
        <name>heme</name>
        <dbReference type="ChEBI" id="CHEBI:30413"/>
    </cofactor>
</comment>
<dbReference type="Reactome" id="R-CEL-9027307">
    <property type="pathway name" value="Biosynthesis of maresin-like SPMs"/>
</dbReference>
<feature type="binding site" description="axial binding residue" evidence="7">
    <location>
        <position position="439"/>
    </location>
    <ligand>
        <name>heme</name>
        <dbReference type="ChEBI" id="CHEBI:30413"/>
    </ligand>
    <ligandPart>
        <name>Fe</name>
        <dbReference type="ChEBI" id="CHEBI:18248"/>
    </ligandPart>
</feature>
<dbReference type="GO" id="GO:0005506">
    <property type="term" value="F:iron ion binding"/>
    <property type="evidence" value="ECO:0007669"/>
    <property type="project" value="InterPro"/>
</dbReference>
<dbReference type="Bgee" id="WBGene00018260">
    <property type="expression patterns" value="Expressed in larva and 2 other cell types or tissues"/>
</dbReference>
<dbReference type="OMA" id="VFPRKFN"/>
<dbReference type="GO" id="GO:0005737">
    <property type="term" value="C:cytoplasm"/>
    <property type="evidence" value="ECO:0000318"/>
    <property type="project" value="GO_Central"/>
</dbReference>
<dbReference type="PRINTS" id="PR00385">
    <property type="entry name" value="P450"/>
</dbReference>